<name>A0ABV7Z5K1_9DEIO</name>
<dbReference type="EMBL" id="JBHRZG010000006">
    <property type="protein sequence ID" value="MFC3832334.1"/>
    <property type="molecule type" value="Genomic_DNA"/>
</dbReference>
<organism evidence="4 5">
    <name type="scientific">Deinococcus rufus</name>
    <dbReference type="NCBI Taxonomy" id="2136097"/>
    <lineage>
        <taxon>Bacteria</taxon>
        <taxon>Thermotogati</taxon>
        <taxon>Deinococcota</taxon>
        <taxon>Deinococci</taxon>
        <taxon>Deinococcales</taxon>
        <taxon>Deinococcaceae</taxon>
        <taxon>Deinococcus</taxon>
    </lineage>
</organism>
<evidence type="ECO:0000256" key="2">
    <source>
        <dbReference type="ARBA" id="ARBA00023315"/>
    </source>
</evidence>
<dbReference type="GO" id="GO:0016746">
    <property type="term" value="F:acyltransferase activity"/>
    <property type="evidence" value="ECO:0007669"/>
    <property type="project" value="UniProtKB-KW"/>
</dbReference>
<dbReference type="PROSITE" id="PS51186">
    <property type="entry name" value="GNAT"/>
    <property type="match status" value="2"/>
</dbReference>
<dbReference type="CDD" id="cd04301">
    <property type="entry name" value="NAT_SF"/>
    <property type="match status" value="1"/>
</dbReference>
<dbReference type="Gene3D" id="3.40.630.30">
    <property type="match status" value="1"/>
</dbReference>
<dbReference type="RefSeq" id="WP_322474247.1">
    <property type="nucleotide sequence ID" value="NZ_JBHRZG010000006.1"/>
</dbReference>
<dbReference type="PANTHER" id="PTHR43877:SF6">
    <property type="entry name" value="GCN5-RELATED N-ACETYLTRANSFERASE"/>
    <property type="match status" value="1"/>
</dbReference>
<dbReference type="PANTHER" id="PTHR43877">
    <property type="entry name" value="AMINOALKYLPHOSPHONATE N-ACETYLTRANSFERASE-RELATED-RELATED"/>
    <property type="match status" value="1"/>
</dbReference>
<dbReference type="InterPro" id="IPR050832">
    <property type="entry name" value="Bact_Acetyltransf"/>
</dbReference>
<evidence type="ECO:0000256" key="1">
    <source>
        <dbReference type="ARBA" id="ARBA00022679"/>
    </source>
</evidence>
<dbReference type="Pfam" id="PF00583">
    <property type="entry name" value="Acetyltransf_1"/>
    <property type="match status" value="2"/>
</dbReference>
<sequence>MTTASGLVIRETTDADIPAMARIMSEVNPAHQWTPESLAHEISFLQAHPLGLHLAQWIVEEAGEPVATAAVLQFAGMYHQDRYHAEIMVLPAAERHGIGTRLADTVAAHLRGRGAREVLAGAYEHQPHALAFLARRGFTEAMRFYDNVLELTDFDLGQWAGHERVPDGVRVLSYPQLEAELGPDAALHAFHAGFAEAREDVPRTGDATELTLDDFRKRFENPALFPEGLLLAVTDMGEVVAVSELWRADGNATRLNTGLTGTRRAWRRRGLALALKLAAIRVALAAGVTEIWTGNATTNAPMLAINDRLGFRPRPAFVEMKWGGV</sequence>
<reference evidence="5" key="1">
    <citation type="journal article" date="2019" name="Int. J. Syst. Evol. Microbiol.">
        <title>The Global Catalogue of Microorganisms (GCM) 10K type strain sequencing project: providing services to taxonomists for standard genome sequencing and annotation.</title>
        <authorList>
            <consortium name="The Broad Institute Genomics Platform"/>
            <consortium name="The Broad Institute Genome Sequencing Center for Infectious Disease"/>
            <person name="Wu L."/>
            <person name="Ma J."/>
        </authorList>
    </citation>
    <scope>NUCLEOTIDE SEQUENCE [LARGE SCALE GENOMIC DNA]</scope>
    <source>
        <strain evidence="5">CCTCC AB 2017081</strain>
    </source>
</reference>
<feature type="domain" description="N-acetyltransferase" evidence="3">
    <location>
        <begin position="7"/>
        <end position="161"/>
    </location>
</feature>
<dbReference type="EC" id="2.3.1.-" evidence="4"/>
<evidence type="ECO:0000313" key="4">
    <source>
        <dbReference type="EMBL" id="MFC3832334.1"/>
    </source>
</evidence>
<proteinExistence type="predicted"/>
<dbReference type="InterPro" id="IPR016181">
    <property type="entry name" value="Acyl_CoA_acyltransferase"/>
</dbReference>
<gene>
    <name evidence="4" type="ORF">ACFOSB_05645</name>
</gene>
<evidence type="ECO:0000259" key="3">
    <source>
        <dbReference type="PROSITE" id="PS51186"/>
    </source>
</evidence>
<keyword evidence="1 4" id="KW-0808">Transferase</keyword>
<keyword evidence="5" id="KW-1185">Reference proteome</keyword>
<evidence type="ECO:0000313" key="5">
    <source>
        <dbReference type="Proteomes" id="UP001595803"/>
    </source>
</evidence>
<dbReference type="InterPro" id="IPR000182">
    <property type="entry name" value="GNAT_dom"/>
</dbReference>
<dbReference type="Proteomes" id="UP001595803">
    <property type="component" value="Unassembled WGS sequence"/>
</dbReference>
<accession>A0ABV7Z5K1</accession>
<protein>
    <submittedName>
        <fullName evidence="4">GNAT family N-acetyltransferase</fullName>
        <ecNumber evidence="4">2.3.1.-</ecNumber>
    </submittedName>
</protein>
<feature type="domain" description="N-acetyltransferase" evidence="3">
    <location>
        <begin position="177"/>
        <end position="325"/>
    </location>
</feature>
<comment type="caution">
    <text evidence="4">The sequence shown here is derived from an EMBL/GenBank/DDBJ whole genome shotgun (WGS) entry which is preliminary data.</text>
</comment>
<keyword evidence="2 4" id="KW-0012">Acyltransferase</keyword>
<dbReference type="SUPFAM" id="SSF55729">
    <property type="entry name" value="Acyl-CoA N-acyltransferases (Nat)"/>
    <property type="match status" value="2"/>
</dbReference>